<protein>
    <submittedName>
        <fullName evidence="3">Translation initiation factor 2</fullName>
    </submittedName>
</protein>
<feature type="compositionally biased region" description="Pro residues" evidence="1">
    <location>
        <begin position="28"/>
        <end position="67"/>
    </location>
</feature>
<feature type="region of interest" description="Disordered" evidence="1">
    <location>
        <begin position="1"/>
        <end position="80"/>
    </location>
</feature>
<accession>A0ABS3UQK4</accession>
<evidence type="ECO:0000256" key="1">
    <source>
        <dbReference type="SAM" id="MobiDB-lite"/>
    </source>
</evidence>
<keyword evidence="2" id="KW-0472">Membrane</keyword>
<keyword evidence="2" id="KW-1133">Transmembrane helix</keyword>
<proteinExistence type="predicted"/>
<keyword evidence="3" id="KW-0648">Protein biosynthesis</keyword>
<comment type="caution">
    <text evidence="3">The sequence shown here is derived from an EMBL/GenBank/DDBJ whole genome shotgun (WGS) entry which is preliminary data.</text>
</comment>
<feature type="transmembrane region" description="Helical" evidence="2">
    <location>
        <begin position="85"/>
        <end position="109"/>
    </location>
</feature>
<evidence type="ECO:0000313" key="4">
    <source>
        <dbReference type="Proteomes" id="UP000679690"/>
    </source>
</evidence>
<sequence length="110" mass="11650">MNVSSPTRPSDDDAYWQRPDPSADPLGRPGPAPEPETPPYPGPPRAEPPPADWRPPTIAHPPPPRTLPPQDMDALDEAEGSARTVTFGVGLVVGAIALVVVCLLCARVVF</sequence>
<keyword evidence="4" id="KW-1185">Reference proteome</keyword>
<evidence type="ECO:0000256" key="2">
    <source>
        <dbReference type="SAM" id="Phobius"/>
    </source>
</evidence>
<dbReference type="EMBL" id="JAGFNS010000016">
    <property type="protein sequence ID" value="MBO3740726.1"/>
    <property type="molecule type" value="Genomic_DNA"/>
</dbReference>
<reference evidence="3 4" key="1">
    <citation type="submission" date="2021-03" db="EMBL/GenBank/DDBJ databases">
        <title>Actinoplanes flavus sp. nov., a novel actinomycete isolated from Coconut Palm rhizosphere soil.</title>
        <authorList>
            <person name="Luo X."/>
        </authorList>
    </citation>
    <scope>NUCLEOTIDE SEQUENCE [LARGE SCALE GENOMIC DNA]</scope>
    <source>
        <strain evidence="3 4">NEAU-H7</strain>
    </source>
</reference>
<organism evidence="3 4">
    <name type="scientific">Actinoplanes flavus</name>
    <dbReference type="NCBI Taxonomy" id="2820290"/>
    <lineage>
        <taxon>Bacteria</taxon>
        <taxon>Bacillati</taxon>
        <taxon>Actinomycetota</taxon>
        <taxon>Actinomycetes</taxon>
        <taxon>Micromonosporales</taxon>
        <taxon>Micromonosporaceae</taxon>
        <taxon>Actinoplanes</taxon>
    </lineage>
</organism>
<name>A0ABS3UQK4_9ACTN</name>
<keyword evidence="3" id="KW-0396">Initiation factor</keyword>
<gene>
    <name evidence="3" type="ORF">J5X75_24755</name>
</gene>
<dbReference type="Proteomes" id="UP000679690">
    <property type="component" value="Unassembled WGS sequence"/>
</dbReference>
<keyword evidence="2" id="KW-0812">Transmembrane</keyword>
<evidence type="ECO:0000313" key="3">
    <source>
        <dbReference type="EMBL" id="MBO3740726.1"/>
    </source>
</evidence>
<dbReference type="GO" id="GO:0003743">
    <property type="term" value="F:translation initiation factor activity"/>
    <property type="evidence" value="ECO:0007669"/>
    <property type="project" value="UniProtKB-KW"/>
</dbReference>